<gene>
    <name evidence="3" type="ORF">HOLleu_15413</name>
</gene>
<feature type="transmembrane region" description="Helical" evidence="1">
    <location>
        <begin position="377"/>
        <end position="400"/>
    </location>
</feature>
<keyword evidence="1" id="KW-0812">Transmembrane</keyword>
<sequence>MDQFGRLGLVLLFFLVILQLLEQCAFQLTLNIEVSGEYVVKTGIRTYTRSHWYNYVVIRCSSPVSVPANVSLFDSEGEIATSVNGIPFVQQTMNGPLGKYYCVLNTAIRVSNDSCYHFSVWSEAEIRTEWEWIICGSSIGDQAYEGEKAVLNCTRQSYYDNYYCKWDSTRTNVIEVFLTENTVSRTCRYSSCPIEPGCSLSIQVFRSIHLNISISTNVTNSNSSVMEFLCMSTPPRLINWKVIGIHSDILDLDNLNQSMKVSTTVNITQSPGETRLRIWEAIPGGNCIHTVMCYTYDTEKRVVAFRHITTPWQCSFDCGSISFKTTDMQETTANPTTKDVSSTLVVTTTEEGRLSKVFDVASTDQNYEMNTDTINDYVLIGFVSLPYLVIILILIGIICYMHCRHKSKMEVSTEVPTEHTLPEAILHDNPAYMSFSETKDHVPKKENEENELTYANL</sequence>
<protein>
    <recommendedName>
        <fullName evidence="5">Ig-like domain-containing protein</fullName>
    </recommendedName>
</protein>
<reference evidence="3" key="1">
    <citation type="submission" date="2021-10" db="EMBL/GenBank/DDBJ databases">
        <title>Tropical sea cucumber genome reveals ecological adaptation and Cuvierian tubules defense mechanism.</title>
        <authorList>
            <person name="Chen T."/>
        </authorList>
    </citation>
    <scope>NUCLEOTIDE SEQUENCE</scope>
    <source>
        <strain evidence="3">Nanhai2018</strain>
        <tissue evidence="3">Muscle</tissue>
    </source>
</reference>
<evidence type="ECO:0000313" key="4">
    <source>
        <dbReference type="Proteomes" id="UP001152320"/>
    </source>
</evidence>
<dbReference type="Proteomes" id="UP001152320">
    <property type="component" value="Chromosome 6"/>
</dbReference>
<evidence type="ECO:0000313" key="3">
    <source>
        <dbReference type="EMBL" id="KAJ8040952.1"/>
    </source>
</evidence>
<keyword evidence="2" id="KW-0732">Signal</keyword>
<feature type="chain" id="PRO_5040172523" description="Ig-like domain-containing protein" evidence="2">
    <location>
        <begin position="24"/>
        <end position="457"/>
    </location>
</feature>
<feature type="signal peptide" evidence="2">
    <location>
        <begin position="1"/>
        <end position="23"/>
    </location>
</feature>
<evidence type="ECO:0008006" key="5">
    <source>
        <dbReference type="Google" id="ProtNLM"/>
    </source>
</evidence>
<comment type="caution">
    <text evidence="3">The sequence shown here is derived from an EMBL/GenBank/DDBJ whole genome shotgun (WGS) entry which is preliminary data.</text>
</comment>
<name>A0A9Q1C936_HOLLE</name>
<proteinExistence type="predicted"/>
<keyword evidence="4" id="KW-1185">Reference proteome</keyword>
<dbReference type="AlphaFoldDB" id="A0A9Q1C936"/>
<dbReference type="EMBL" id="JAIZAY010000006">
    <property type="protein sequence ID" value="KAJ8040952.1"/>
    <property type="molecule type" value="Genomic_DNA"/>
</dbReference>
<accession>A0A9Q1C936</accession>
<keyword evidence="1" id="KW-1133">Transmembrane helix</keyword>
<organism evidence="3 4">
    <name type="scientific">Holothuria leucospilota</name>
    <name type="common">Black long sea cucumber</name>
    <name type="synonym">Mertensiothuria leucospilota</name>
    <dbReference type="NCBI Taxonomy" id="206669"/>
    <lineage>
        <taxon>Eukaryota</taxon>
        <taxon>Metazoa</taxon>
        <taxon>Echinodermata</taxon>
        <taxon>Eleutherozoa</taxon>
        <taxon>Echinozoa</taxon>
        <taxon>Holothuroidea</taxon>
        <taxon>Aspidochirotacea</taxon>
        <taxon>Aspidochirotida</taxon>
        <taxon>Holothuriidae</taxon>
        <taxon>Holothuria</taxon>
    </lineage>
</organism>
<keyword evidence="1" id="KW-0472">Membrane</keyword>
<evidence type="ECO:0000256" key="1">
    <source>
        <dbReference type="SAM" id="Phobius"/>
    </source>
</evidence>
<evidence type="ECO:0000256" key="2">
    <source>
        <dbReference type="SAM" id="SignalP"/>
    </source>
</evidence>